<accession>U1N4I7</accession>
<evidence type="ECO:0000313" key="2">
    <source>
        <dbReference type="Proteomes" id="UP000030649"/>
    </source>
</evidence>
<dbReference type="HOGENOM" id="CLU_2534613_0_0_2"/>
<dbReference type="EMBL" id="KE356560">
    <property type="protein sequence ID" value="ERG91485.1"/>
    <property type="molecule type" value="Genomic_DNA"/>
</dbReference>
<proteinExistence type="predicted"/>
<evidence type="ECO:0000313" key="1">
    <source>
        <dbReference type="EMBL" id="ERG91485.1"/>
    </source>
</evidence>
<reference evidence="1 2" key="1">
    <citation type="journal article" date="2013" name="PLoS ONE">
        <title>Assembly-driven community genomics of a hypersaline microbial ecosystem.</title>
        <authorList>
            <person name="Podell S."/>
            <person name="Ugalde J.A."/>
            <person name="Narasingarao P."/>
            <person name="Banfield J.F."/>
            <person name="Heidelberg K.B."/>
            <person name="Allen E.E."/>
        </authorList>
    </citation>
    <scope>NUCLEOTIDE SEQUENCE [LARGE SCALE GENOMIC DNA]</scope>
    <source>
        <strain evidence="2">J07HQW1</strain>
    </source>
</reference>
<gene>
    <name evidence="1" type="ORF">J07HQW1_01519</name>
</gene>
<dbReference type="AlphaFoldDB" id="U1N4I7"/>
<sequence length="83" mass="9410">MLHGAIHCFSDPDIDNTGEIECQYALSDSDISDGYRILRPHAVRYEIFHVDTGARHAHSTAVLLIRGPHTRITCRQIIFVDIH</sequence>
<protein>
    <submittedName>
        <fullName evidence="1">Uncharacterized protein</fullName>
    </submittedName>
</protein>
<dbReference type="Proteomes" id="UP000030649">
    <property type="component" value="Unassembled WGS sequence"/>
</dbReference>
<name>U1N4I7_9EURY</name>
<organism evidence="1 2">
    <name type="scientific">Haloquadratum walsbyi J07HQW1</name>
    <dbReference type="NCBI Taxonomy" id="1238424"/>
    <lineage>
        <taxon>Archaea</taxon>
        <taxon>Methanobacteriati</taxon>
        <taxon>Methanobacteriota</taxon>
        <taxon>Stenosarchaea group</taxon>
        <taxon>Halobacteria</taxon>
        <taxon>Halobacteriales</taxon>
        <taxon>Haloferacaceae</taxon>
        <taxon>Haloquadratum</taxon>
    </lineage>
</organism>